<dbReference type="InterPro" id="IPR025459">
    <property type="entry name" value="DUF4279"/>
</dbReference>
<evidence type="ECO:0000313" key="1">
    <source>
        <dbReference type="EMBL" id="KAB1076560.1"/>
    </source>
</evidence>
<protein>
    <submittedName>
        <fullName evidence="1">DUF4279 domain-containing protein</fullName>
    </submittedName>
</protein>
<reference evidence="1 2" key="1">
    <citation type="submission" date="2019-09" db="EMBL/GenBank/DDBJ databases">
        <title>YIM 48816 draft genome.</title>
        <authorList>
            <person name="Jiang L."/>
        </authorList>
    </citation>
    <scope>NUCLEOTIDE SEQUENCE [LARGE SCALE GENOMIC DNA]</scope>
    <source>
        <strain evidence="1 2">YIM 48816</strain>
    </source>
</reference>
<keyword evidence="2" id="KW-1185">Reference proteome</keyword>
<dbReference type="EMBL" id="VZZK01000029">
    <property type="protein sequence ID" value="KAB1076560.1"/>
    <property type="molecule type" value="Genomic_DNA"/>
</dbReference>
<comment type="caution">
    <text evidence="1">The sequence shown here is derived from an EMBL/GenBank/DDBJ whole genome shotgun (WGS) entry which is preliminary data.</text>
</comment>
<organism evidence="1 2">
    <name type="scientific">Methylobacterium soli</name>
    <dbReference type="NCBI Taxonomy" id="553447"/>
    <lineage>
        <taxon>Bacteria</taxon>
        <taxon>Pseudomonadati</taxon>
        <taxon>Pseudomonadota</taxon>
        <taxon>Alphaproteobacteria</taxon>
        <taxon>Hyphomicrobiales</taxon>
        <taxon>Methylobacteriaceae</taxon>
        <taxon>Methylobacterium</taxon>
    </lineage>
</organism>
<sequence>MVALRIFGDPLDPDEITQRLGIEPTGWARKGDTRRTASGRDVVAWSGSWRLDAGIPGDLNTQIGALLTRLPSDPSLWRELSHRYQCDVFCGLFLREGNEGTELQPQILSMLGERGLPLGLDIYGLAD</sequence>
<dbReference type="Proteomes" id="UP000474159">
    <property type="component" value="Unassembled WGS sequence"/>
</dbReference>
<gene>
    <name evidence="1" type="ORF">F6X53_22935</name>
</gene>
<evidence type="ECO:0000313" key="2">
    <source>
        <dbReference type="Proteomes" id="UP000474159"/>
    </source>
</evidence>
<name>A0A6L3SVK1_9HYPH</name>
<dbReference type="OrthoDB" id="6025978at2"/>
<dbReference type="Pfam" id="PF14106">
    <property type="entry name" value="DUF4279"/>
    <property type="match status" value="1"/>
</dbReference>
<dbReference type="RefSeq" id="WP_151002678.1">
    <property type="nucleotide sequence ID" value="NZ_BPQY01000013.1"/>
</dbReference>
<dbReference type="AlphaFoldDB" id="A0A6L3SVK1"/>
<accession>A0A6L3SVK1</accession>
<proteinExistence type="predicted"/>